<evidence type="ECO:0000256" key="1">
    <source>
        <dbReference type="ARBA" id="ARBA00022801"/>
    </source>
</evidence>
<proteinExistence type="predicted"/>
<dbReference type="InterPro" id="IPR000868">
    <property type="entry name" value="Isochorismatase-like_dom"/>
</dbReference>
<keyword evidence="1" id="KW-0378">Hydrolase</keyword>
<feature type="domain" description="Isochorismatase-like" evidence="2">
    <location>
        <begin position="6"/>
        <end position="193"/>
    </location>
</feature>
<evidence type="ECO:0000313" key="3">
    <source>
        <dbReference type="EMBL" id="CAI3928953.1"/>
    </source>
</evidence>
<sequence length="199" mass="22526">MTASQTALILIEYQHDFTSENGALHEGVKDCMQQTNMLANSKAALKAAREKGIHIIHSPISFPNYYREIRKPTYGVLQKLVETKAFRQNSWGAQIIEDVKPLQTDITLEGKRGLDAFYSTNLDFILRQLNIQSVAICGFLTNCCVESTVRTAYEKGYDVTTLSDCCATLSMQEHNTALEKDLTFFSHVINHEEWIKSIK</sequence>
<evidence type="ECO:0000313" key="5">
    <source>
        <dbReference type="Proteomes" id="UP001154255"/>
    </source>
</evidence>
<dbReference type="SUPFAM" id="SSF52499">
    <property type="entry name" value="Isochorismatase-like hydrolases"/>
    <property type="match status" value="1"/>
</dbReference>
<name>A0A9W4XCN8_9PROT</name>
<dbReference type="Pfam" id="PF00857">
    <property type="entry name" value="Isochorismatase"/>
    <property type="match status" value="1"/>
</dbReference>
<protein>
    <submittedName>
        <fullName evidence="3 4">Nicotinamidase-related amidase (PncA)</fullName>
    </submittedName>
</protein>
<dbReference type="CDD" id="cd00431">
    <property type="entry name" value="cysteine_hydrolases"/>
    <property type="match status" value="1"/>
</dbReference>
<dbReference type="InterPro" id="IPR050272">
    <property type="entry name" value="Isochorismatase-like_hydrls"/>
</dbReference>
<dbReference type="Proteomes" id="UP001154259">
    <property type="component" value="Unassembled WGS sequence"/>
</dbReference>
<dbReference type="PANTHER" id="PTHR43540:SF16">
    <property type="entry name" value="ISOCHORISMATASE-LIKE DOMAIN-CONTAINING PROTEIN"/>
    <property type="match status" value="1"/>
</dbReference>
<evidence type="ECO:0000313" key="4">
    <source>
        <dbReference type="EMBL" id="CAI3931917.1"/>
    </source>
</evidence>
<dbReference type="Gene3D" id="3.40.50.850">
    <property type="entry name" value="Isochorismatase-like"/>
    <property type="match status" value="1"/>
</dbReference>
<keyword evidence="6" id="KW-1185">Reference proteome</keyword>
<dbReference type="GO" id="GO:0016787">
    <property type="term" value="F:hydrolase activity"/>
    <property type="evidence" value="ECO:0007669"/>
    <property type="project" value="UniProtKB-KW"/>
</dbReference>
<dbReference type="EMBL" id="CAMXCS010000001">
    <property type="protein sequence ID" value="CAI3928953.1"/>
    <property type="molecule type" value="Genomic_DNA"/>
</dbReference>
<evidence type="ECO:0000313" key="6">
    <source>
        <dbReference type="Proteomes" id="UP001154259"/>
    </source>
</evidence>
<dbReference type="InterPro" id="IPR036380">
    <property type="entry name" value="Isochorismatase-like_sf"/>
</dbReference>
<reference evidence="4" key="1">
    <citation type="submission" date="2022-10" db="EMBL/GenBank/DDBJ databases">
        <authorList>
            <person name="Botero Cardona J."/>
        </authorList>
    </citation>
    <scope>NUCLEOTIDE SEQUENCE</scope>
    <source>
        <strain evidence="4">LMG 31819</strain>
        <strain evidence="3">R-53529</strain>
    </source>
</reference>
<accession>A0A9W4XCN8</accession>
<dbReference type="RefSeq" id="WP_271788856.1">
    <property type="nucleotide sequence ID" value="NZ_CAMXCJ010000002.1"/>
</dbReference>
<organism evidence="4 5">
    <name type="scientific">Commensalibacter communis</name>
    <dbReference type="NCBI Taxonomy" id="2972786"/>
    <lineage>
        <taxon>Bacteria</taxon>
        <taxon>Pseudomonadati</taxon>
        <taxon>Pseudomonadota</taxon>
        <taxon>Alphaproteobacteria</taxon>
        <taxon>Acetobacterales</taxon>
        <taxon>Acetobacteraceae</taxon>
    </lineage>
</organism>
<gene>
    <name evidence="3" type="ORF">R53529_LOCUS406</name>
    <name evidence="4" type="ORF">R53530_LOCUS695</name>
</gene>
<evidence type="ECO:0000259" key="2">
    <source>
        <dbReference type="Pfam" id="PF00857"/>
    </source>
</evidence>
<dbReference type="Proteomes" id="UP001154255">
    <property type="component" value="Unassembled WGS sequence"/>
</dbReference>
<dbReference type="AlphaFoldDB" id="A0A9W4XCN8"/>
<comment type="caution">
    <text evidence="4">The sequence shown here is derived from an EMBL/GenBank/DDBJ whole genome shotgun (WGS) entry which is preliminary data.</text>
</comment>
<dbReference type="EMBL" id="CAMXCM010000001">
    <property type="protein sequence ID" value="CAI3931917.1"/>
    <property type="molecule type" value="Genomic_DNA"/>
</dbReference>
<dbReference type="PANTHER" id="PTHR43540">
    <property type="entry name" value="PEROXYUREIDOACRYLATE/UREIDOACRYLATE AMIDOHYDROLASE-RELATED"/>
    <property type="match status" value="1"/>
</dbReference>